<evidence type="ECO:0000256" key="7">
    <source>
        <dbReference type="ARBA" id="ARBA00022842"/>
    </source>
</evidence>
<dbReference type="Gene3D" id="2.40.50.140">
    <property type="entry name" value="Nucleic acid-binding proteins"/>
    <property type="match status" value="1"/>
</dbReference>
<dbReference type="Gene3D" id="2.60.40.10">
    <property type="entry name" value="Immunoglobulins"/>
    <property type="match status" value="1"/>
</dbReference>
<evidence type="ECO:0000256" key="1">
    <source>
        <dbReference type="ARBA" id="ARBA00001946"/>
    </source>
</evidence>
<dbReference type="Pfam" id="PF10150">
    <property type="entry name" value="RNase_E_G"/>
    <property type="match status" value="1"/>
</dbReference>
<dbReference type="Proteomes" id="UP000886520">
    <property type="component" value="Chromosome 15"/>
</dbReference>
<evidence type="ECO:0000256" key="3">
    <source>
        <dbReference type="ARBA" id="ARBA00022722"/>
    </source>
</evidence>
<comment type="function">
    <text evidence="9">Involved in intercistronic processing of primary transcripts from chloroplast operons. The endonucleolytic activity of the enzyme depends on the number of phosphates at the 5' end, is inhibited by structured RNA, and preferentially cleaves A/U-rich sequences.</text>
</comment>
<dbReference type="InterPro" id="IPR019307">
    <property type="entry name" value="RNA-bd_AU-1/RNase_E/G"/>
</dbReference>
<dbReference type="InterPro" id="IPR013784">
    <property type="entry name" value="Carb-bd-like_fold"/>
</dbReference>
<dbReference type="InterPro" id="IPR013783">
    <property type="entry name" value="Ig-like_fold"/>
</dbReference>
<dbReference type="NCBIfam" id="TIGR00757">
    <property type="entry name" value="RNaseEG"/>
    <property type="match status" value="1"/>
</dbReference>
<feature type="compositionally biased region" description="Basic and acidic residues" evidence="10">
    <location>
        <begin position="170"/>
        <end position="190"/>
    </location>
</feature>
<feature type="compositionally biased region" description="Basic and acidic residues" evidence="10">
    <location>
        <begin position="141"/>
        <end position="157"/>
    </location>
</feature>
<evidence type="ECO:0000256" key="4">
    <source>
        <dbReference type="ARBA" id="ARBA00022723"/>
    </source>
</evidence>
<comment type="caution">
    <text evidence="12">The sequence shown here is derived from an EMBL/GenBank/DDBJ whole genome shotgun (WGS) entry which is preliminary data.</text>
</comment>
<keyword evidence="5" id="KW-0255">Endonuclease</keyword>
<proteinExistence type="inferred from homology"/>
<keyword evidence="3" id="KW-0540">Nuclease</keyword>
<dbReference type="PANTHER" id="PTHR30001:SF1">
    <property type="entry name" value="RIBONUCLEASE E_G-LIKE PROTEIN, CHLOROPLASTIC"/>
    <property type="match status" value="1"/>
</dbReference>
<accession>A0A9D4ZCI1</accession>
<name>A0A9D4ZCI1_ADICA</name>
<feature type="region of interest" description="Disordered" evidence="10">
    <location>
        <begin position="773"/>
        <end position="793"/>
    </location>
</feature>
<gene>
    <name evidence="12" type="ORF">GOP47_0015263</name>
</gene>
<dbReference type="GO" id="GO:0003723">
    <property type="term" value="F:RNA binding"/>
    <property type="evidence" value="ECO:0007669"/>
    <property type="project" value="UniProtKB-KW"/>
</dbReference>
<feature type="compositionally biased region" description="Basic residues" evidence="10">
    <location>
        <begin position="235"/>
        <end position="245"/>
    </location>
</feature>
<evidence type="ECO:0000256" key="2">
    <source>
        <dbReference type="ARBA" id="ARBA00005522"/>
    </source>
</evidence>
<dbReference type="OrthoDB" id="6123450at2759"/>
<protein>
    <recommendedName>
        <fullName evidence="11">CBM20 domain-containing protein</fullName>
    </recommendedName>
</protein>
<keyword evidence="7" id="KW-0460">Magnesium</keyword>
<keyword evidence="6" id="KW-0378">Hydrolase</keyword>
<dbReference type="GO" id="GO:0016787">
    <property type="term" value="F:hydrolase activity"/>
    <property type="evidence" value="ECO:0007669"/>
    <property type="project" value="UniProtKB-KW"/>
</dbReference>
<evidence type="ECO:0000256" key="6">
    <source>
        <dbReference type="ARBA" id="ARBA00022801"/>
    </source>
</evidence>
<feature type="compositionally biased region" description="Acidic residues" evidence="10">
    <location>
        <begin position="801"/>
        <end position="819"/>
    </location>
</feature>
<feature type="region of interest" description="Disordered" evidence="10">
    <location>
        <begin position="1290"/>
        <end position="1317"/>
    </location>
</feature>
<feature type="region of interest" description="Disordered" evidence="10">
    <location>
        <begin position="139"/>
        <end position="265"/>
    </location>
</feature>
<dbReference type="PROSITE" id="PS51166">
    <property type="entry name" value="CBM20"/>
    <property type="match status" value="1"/>
</dbReference>
<evidence type="ECO:0000313" key="12">
    <source>
        <dbReference type="EMBL" id="KAI5068962.1"/>
    </source>
</evidence>
<keyword evidence="13" id="KW-1185">Reference proteome</keyword>
<organism evidence="12 13">
    <name type="scientific">Adiantum capillus-veneris</name>
    <name type="common">Maidenhair fern</name>
    <dbReference type="NCBI Taxonomy" id="13818"/>
    <lineage>
        <taxon>Eukaryota</taxon>
        <taxon>Viridiplantae</taxon>
        <taxon>Streptophyta</taxon>
        <taxon>Embryophyta</taxon>
        <taxon>Tracheophyta</taxon>
        <taxon>Polypodiopsida</taxon>
        <taxon>Polypodiidae</taxon>
        <taxon>Polypodiales</taxon>
        <taxon>Pteridineae</taxon>
        <taxon>Pteridaceae</taxon>
        <taxon>Vittarioideae</taxon>
        <taxon>Adiantum</taxon>
    </lineage>
</organism>
<keyword evidence="8" id="KW-0694">RNA-binding</keyword>
<dbReference type="GO" id="GO:2001070">
    <property type="term" value="F:starch binding"/>
    <property type="evidence" value="ECO:0007669"/>
    <property type="project" value="InterPro"/>
</dbReference>
<evidence type="ECO:0000256" key="5">
    <source>
        <dbReference type="ARBA" id="ARBA00022759"/>
    </source>
</evidence>
<evidence type="ECO:0000313" key="13">
    <source>
        <dbReference type="Proteomes" id="UP000886520"/>
    </source>
</evidence>
<evidence type="ECO:0000256" key="8">
    <source>
        <dbReference type="ARBA" id="ARBA00022884"/>
    </source>
</evidence>
<evidence type="ECO:0000256" key="9">
    <source>
        <dbReference type="ARBA" id="ARBA00023436"/>
    </source>
</evidence>
<dbReference type="GO" id="GO:0006364">
    <property type="term" value="P:rRNA processing"/>
    <property type="evidence" value="ECO:0007669"/>
    <property type="project" value="TreeGrafter"/>
</dbReference>
<dbReference type="GO" id="GO:0046872">
    <property type="term" value="F:metal ion binding"/>
    <property type="evidence" value="ECO:0007669"/>
    <property type="project" value="UniProtKB-KW"/>
</dbReference>
<dbReference type="EMBL" id="JABFUD020000015">
    <property type="protein sequence ID" value="KAI5068962.1"/>
    <property type="molecule type" value="Genomic_DNA"/>
</dbReference>
<keyword evidence="4" id="KW-0479">Metal-binding</keyword>
<dbReference type="SUPFAM" id="SSF50249">
    <property type="entry name" value="Nucleic acid-binding proteins"/>
    <property type="match status" value="1"/>
</dbReference>
<comment type="cofactor">
    <cofactor evidence="1">
        <name>Mg(2+)</name>
        <dbReference type="ChEBI" id="CHEBI:18420"/>
    </cofactor>
</comment>
<evidence type="ECO:0000256" key="10">
    <source>
        <dbReference type="SAM" id="MobiDB-lite"/>
    </source>
</evidence>
<feature type="domain" description="CBM20" evidence="11">
    <location>
        <begin position="386"/>
        <end position="500"/>
    </location>
</feature>
<dbReference type="SUPFAM" id="SSF49452">
    <property type="entry name" value="Starch-binding domain-like"/>
    <property type="match status" value="1"/>
</dbReference>
<feature type="compositionally biased region" description="Polar residues" evidence="10">
    <location>
        <begin position="206"/>
        <end position="216"/>
    </location>
</feature>
<sequence>MAASRGQALSLINCFRAHQSDKTPWHKRSLVRLPQPTPSALVSVLSERQRSREIHLKAGPKCYNHVDIEQPPAVDSEKAPAPRKARRRKLTPTECEGNNGSTTSRRKKKQEVSSQVRSVENAEDTCNENRMLHFAACHTSGGEKNEKMSASESKRALSDNSGHPVSHVSLKHEATRDEKNTSRAALESHSRQHNTSPSVNKIDFGNATSSCNTSLEESQRLPASENNSIHSVSPNKRKPGQRRRTKSDGELSEQACSCKKPDRVNNPQAATLEYDAKLAENAVNLTEPLISLPSVSSFQSVVNFDKDADVVVDSNAAGLNEEVVKVRGDRSHAGGDEMASEGVAKGRKSLFRALKSVKKRNFFQKQLSTDELNESKEHGEGPRVFAPDQGMCTVRWLVKTHLDVNQKLFLVGGHPQIGSWHPSMAVDFSLSEETGNSNLWQGQIQVPFGIASEYNYYVRVGDEKSNYIVWRPGPRLHFATPPNGLQDTEVIIKDDLDFSIANKLPSLLWEGLENDIGLPTELKRFFGDKIMLEELPDSTTLESDSGISASKHKGQPELSLQKPIIEAPKEDFQPYQQEIQGDDVNGEALQSEAEDVAFNEKPQLQGATIPTVQLTPKLQKYIQMRVFPREEPWLLESMILAEKTETLKPEAAIICESGHEEHIDESQDTSEKIAENEVEKQIEILINASKCTMERIAILENGKLVELLLEPVNSDINVGNVYLGIVKKLLPGMTGVFVDIGHPRVALLSITKNVYPFTFPPIVSGSSADDKLNDAEGHRLGKQGCASVDPGQSDVKFNAVTEEDWETEIEDDEEVEDPESLIDVEDLADTGSHSDTSEGGEVGVKRRGRKLLVMKEKVTRPVTVNFGQRYTKWRKVEEGMRIIVQVKREPLGKKGPKVCAFPQLSSRFWVLGLGGKSTGVSKRINGPERKRLKDIANLFQKPGFDLTVRTEAAGQSQEDLEKDLARLLETWKDIMEQAESSSTAAQNGQDGAVPALLHRAMGQTLSIVRDFFAEKVQRMVVDSAQTYHEVTYYLQEVAPQLQNRVELYTGTTPIFDVFNLEADIDNLLNERVQLPNGAYLVIQETEALVTIDVNGGTGMLGKNMKSAAILEVNLAAARQIAAELRLRDIGGIIVIDFIDMDDEEHESLVYEEMRRAILSDRSIIFLSEISELGLMELTRRRVRPSVSFMISDPCSCCHGTGRVEALETTFSKIERAILRLVANHTENIHFEGRTWKKVLLRVDAVMFEFLTRKQRTAQLSSSLKVYIILKVGRDMSRGSFELIELKLENEKQASRSAQQQRTLRKGGGGKKGATSRT</sequence>
<comment type="similarity">
    <text evidence="2">Belongs to the RNase E/G family.</text>
</comment>
<feature type="region of interest" description="Disordered" evidence="10">
    <location>
        <begin position="65"/>
        <end position="124"/>
    </location>
</feature>
<dbReference type="PANTHER" id="PTHR30001">
    <property type="entry name" value="RIBONUCLEASE"/>
    <property type="match status" value="1"/>
</dbReference>
<dbReference type="InterPro" id="IPR004659">
    <property type="entry name" value="RNase_E/G"/>
</dbReference>
<dbReference type="Pfam" id="PF00686">
    <property type="entry name" value="CBM_20"/>
    <property type="match status" value="1"/>
</dbReference>
<feature type="region of interest" description="Disordered" evidence="10">
    <location>
        <begin position="825"/>
        <end position="845"/>
    </location>
</feature>
<dbReference type="GO" id="GO:0004519">
    <property type="term" value="F:endonuclease activity"/>
    <property type="evidence" value="ECO:0007669"/>
    <property type="project" value="UniProtKB-KW"/>
</dbReference>
<dbReference type="GO" id="GO:0004540">
    <property type="term" value="F:RNA nuclease activity"/>
    <property type="evidence" value="ECO:0007669"/>
    <property type="project" value="InterPro"/>
</dbReference>
<dbReference type="SMART" id="SM01065">
    <property type="entry name" value="CBM_2"/>
    <property type="match status" value="1"/>
</dbReference>
<dbReference type="GO" id="GO:0005737">
    <property type="term" value="C:cytoplasm"/>
    <property type="evidence" value="ECO:0007669"/>
    <property type="project" value="TreeGrafter"/>
</dbReference>
<feature type="compositionally biased region" description="Basic residues" evidence="10">
    <location>
        <begin position="81"/>
        <end position="90"/>
    </location>
</feature>
<feature type="compositionally biased region" description="Polar residues" evidence="10">
    <location>
        <begin position="224"/>
        <end position="234"/>
    </location>
</feature>
<dbReference type="InterPro" id="IPR002044">
    <property type="entry name" value="CBM20"/>
</dbReference>
<evidence type="ECO:0000259" key="11">
    <source>
        <dbReference type="PROSITE" id="PS51166"/>
    </source>
</evidence>
<feature type="region of interest" description="Disordered" evidence="10">
    <location>
        <begin position="800"/>
        <end position="819"/>
    </location>
</feature>
<reference evidence="12" key="1">
    <citation type="submission" date="2021-01" db="EMBL/GenBank/DDBJ databases">
        <title>Adiantum capillus-veneris genome.</title>
        <authorList>
            <person name="Fang Y."/>
            <person name="Liao Q."/>
        </authorList>
    </citation>
    <scope>NUCLEOTIDE SEQUENCE</scope>
    <source>
        <strain evidence="12">H3</strain>
        <tissue evidence="12">Leaf</tissue>
    </source>
</reference>
<dbReference type="Gene3D" id="3.40.1260.20">
    <property type="entry name" value="Ribonuclease E, catalytic domain"/>
    <property type="match status" value="1"/>
</dbReference>
<dbReference type="InterPro" id="IPR012340">
    <property type="entry name" value="NA-bd_OB-fold"/>
</dbReference>